<dbReference type="EMBL" id="ML979133">
    <property type="protein sequence ID" value="KAF1919243.1"/>
    <property type="molecule type" value="Genomic_DNA"/>
</dbReference>
<dbReference type="InterPro" id="IPR058268">
    <property type="entry name" value="DUF7962"/>
</dbReference>
<gene>
    <name evidence="3" type="ORF">BDU57DRAFT_568596</name>
</gene>
<protein>
    <submittedName>
        <fullName evidence="3">Uncharacterized protein</fullName>
    </submittedName>
</protein>
<dbReference type="InterPro" id="IPR036249">
    <property type="entry name" value="Thioredoxin-like_sf"/>
</dbReference>
<keyword evidence="4" id="KW-1185">Reference proteome</keyword>
<proteinExistence type="predicted"/>
<sequence>MIVSRDTARCACEGRLCTDFVAASPFTNKVRLALRMKQVAFSYITVPSMLPRPILTSTFALSYRKIPVLLIGRSLYCDTSLIIEALEHFFPVSAGFKTVYPPLIGLDDWNYKGLVRGFASFWTDKPLFRTTTGLIPPSVWQTSFGDDRSQLIGHKLSPEKLGDKIPQNLASLDMHLAMLEPTFKNKGEWVFPTPTPSLADISLYYQLRWGIDIAAGRGIENLTGGGTTDTQEDVTGKVFNEERYPGLWTWFHAFEKYIESSPDKQVTNPEGWLDAVKESRIVSSEKLLLPTSVEYHPDLQRDLVPGVSVSVVPDDTGRSNPTIGILVKIGVEEVVIKSGKKAEVDVMVHFPRLGFVVKVVKGTKL</sequence>
<organism evidence="3 4">
    <name type="scientific">Ampelomyces quisqualis</name>
    <name type="common">Powdery mildew agent</name>
    <dbReference type="NCBI Taxonomy" id="50730"/>
    <lineage>
        <taxon>Eukaryota</taxon>
        <taxon>Fungi</taxon>
        <taxon>Dikarya</taxon>
        <taxon>Ascomycota</taxon>
        <taxon>Pezizomycotina</taxon>
        <taxon>Dothideomycetes</taxon>
        <taxon>Pleosporomycetidae</taxon>
        <taxon>Pleosporales</taxon>
        <taxon>Pleosporineae</taxon>
        <taxon>Phaeosphaeriaceae</taxon>
        <taxon>Ampelomyces</taxon>
    </lineage>
</organism>
<accession>A0A6A5QUV4</accession>
<dbReference type="Pfam" id="PF13417">
    <property type="entry name" value="GST_N_3"/>
    <property type="match status" value="1"/>
</dbReference>
<dbReference type="AlphaFoldDB" id="A0A6A5QUV4"/>
<name>A0A6A5QUV4_AMPQU</name>
<evidence type="ECO:0000259" key="2">
    <source>
        <dbReference type="Pfam" id="PF25907"/>
    </source>
</evidence>
<feature type="domain" description="GST N-terminal" evidence="1">
    <location>
        <begin position="22"/>
        <end position="91"/>
    </location>
</feature>
<reference evidence="3" key="1">
    <citation type="journal article" date="2020" name="Stud. Mycol.">
        <title>101 Dothideomycetes genomes: a test case for predicting lifestyles and emergence of pathogens.</title>
        <authorList>
            <person name="Haridas S."/>
            <person name="Albert R."/>
            <person name="Binder M."/>
            <person name="Bloem J."/>
            <person name="Labutti K."/>
            <person name="Salamov A."/>
            <person name="Andreopoulos B."/>
            <person name="Baker S."/>
            <person name="Barry K."/>
            <person name="Bills G."/>
            <person name="Bluhm B."/>
            <person name="Cannon C."/>
            <person name="Castanera R."/>
            <person name="Culley D."/>
            <person name="Daum C."/>
            <person name="Ezra D."/>
            <person name="Gonzalez J."/>
            <person name="Henrissat B."/>
            <person name="Kuo A."/>
            <person name="Liang C."/>
            <person name="Lipzen A."/>
            <person name="Lutzoni F."/>
            <person name="Magnuson J."/>
            <person name="Mondo S."/>
            <person name="Nolan M."/>
            <person name="Ohm R."/>
            <person name="Pangilinan J."/>
            <person name="Park H.-J."/>
            <person name="Ramirez L."/>
            <person name="Alfaro M."/>
            <person name="Sun H."/>
            <person name="Tritt A."/>
            <person name="Yoshinaga Y."/>
            <person name="Zwiers L.-H."/>
            <person name="Turgeon B."/>
            <person name="Goodwin S."/>
            <person name="Spatafora J."/>
            <person name="Crous P."/>
            <person name="Grigoriev I."/>
        </authorList>
    </citation>
    <scope>NUCLEOTIDE SEQUENCE</scope>
    <source>
        <strain evidence="3">HMLAC05119</strain>
    </source>
</reference>
<dbReference type="SUPFAM" id="SSF52833">
    <property type="entry name" value="Thioredoxin-like"/>
    <property type="match status" value="1"/>
</dbReference>
<dbReference type="Pfam" id="PF25907">
    <property type="entry name" value="DUF7962"/>
    <property type="match status" value="1"/>
</dbReference>
<dbReference type="Gene3D" id="3.40.30.110">
    <property type="match status" value="2"/>
</dbReference>
<dbReference type="InterPro" id="IPR004045">
    <property type="entry name" value="Glutathione_S-Trfase_N"/>
</dbReference>
<evidence type="ECO:0000313" key="4">
    <source>
        <dbReference type="Proteomes" id="UP000800096"/>
    </source>
</evidence>
<evidence type="ECO:0000259" key="1">
    <source>
        <dbReference type="Pfam" id="PF13417"/>
    </source>
</evidence>
<dbReference type="OrthoDB" id="202840at2759"/>
<feature type="domain" description="DUF7962" evidence="2">
    <location>
        <begin position="140"/>
        <end position="213"/>
    </location>
</feature>
<dbReference type="Proteomes" id="UP000800096">
    <property type="component" value="Unassembled WGS sequence"/>
</dbReference>
<evidence type="ECO:0000313" key="3">
    <source>
        <dbReference type="EMBL" id="KAF1919243.1"/>
    </source>
</evidence>